<evidence type="ECO:0000313" key="3">
    <source>
        <dbReference type="EMBL" id="CAD5107823.1"/>
    </source>
</evidence>
<dbReference type="Proteomes" id="UP000583387">
    <property type="component" value="Unassembled WGS sequence"/>
</dbReference>
<evidence type="ECO:0000256" key="1">
    <source>
        <dbReference type="SAM" id="Phobius"/>
    </source>
</evidence>
<keyword evidence="4" id="KW-1185">Reference proteome</keyword>
<comment type="caution">
    <text evidence="3">The sequence shown here is derived from an EMBL/GenBank/DDBJ whole genome shotgun (WGS) entry which is preliminary data.</text>
</comment>
<dbReference type="EMBL" id="CAJFCI010000042">
    <property type="protein sequence ID" value="CAD5107823.1"/>
    <property type="molecule type" value="Genomic_DNA"/>
</dbReference>
<evidence type="ECO:0000313" key="4">
    <source>
        <dbReference type="Proteomes" id="UP000583387"/>
    </source>
</evidence>
<keyword evidence="1" id="KW-1133">Transmembrane helix</keyword>
<name>A0A7U7EML8_9GAMM</name>
<feature type="signal peptide" evidence="2">
    <location>
        <begin position="1"/>
        <end position="19"/>
    </location>
</feature>
<gene>
    <name evidence="3" type="ORF">PSEWESI4_02100</name>
</gene>
<feature type="chain" id="PRO_5031179746" evidence="2">
    <location>
        <begin position="20"/>
        <end position="54"/>
    </location>
</feature>
<accession>A0A7U7EML8</accession>
<keyword evidence="1" id="KW-0472">Membrane</keyword>
<sequence>MKRLCLFIAMSGVAPLAEAAGGEALGIAWAVLSIGAVAVGGWAWGRLRLRSATA</sequence>
<dbReference type="RefSeq" id="WP_187671160.1">
    <property type="nucleotide sequence ID" value="NZ_CAJFCI010000042.1"/>
</dbReference>
<evidence type="ECO:0000256" key="2">
    <source>
        <dbReference type="SAM" id="SignalP"/>
    </source>
</evidence>
<protein>
    <submittedName>
        <fullName evidence="3">Uncharacterized protein</fullName>
    </submittedName>
</protein>
<feature type="transmembrane region" description="Helical" evidence="1">
    <location>
        <begin position="29"/>
        <end position="47"/>
    </location>
</feature>
<proteinExistence type="predicted"/>
<dbReference type="AlphaFoldDB" id="A0A7U7EML8"/>
<organism evidence="3 4">
    <name type="scientific">Zestomonas carbonaria</name>
    <dbReference type="NCBI Taxonomy" id="2762745"/>
    <lineage>
        <taxon>Bacteria</taxon>
        <taxon>Pseudomonadati</taxon>
        <taxon>Pseudomonadota</taxon>
        <taxon>Gammaproteobacteria</taxon>
        <taxon>Pseudomonadales</taxon>
        <taxon>Pseudomonadaceae</taxon>
        <taxon>Zestomonas</taxon>
    </lineage>
</organism>
<keyword evidence="1" id="KW-0812">Transmembrane</keyword>
<keyword evidence="2" id="KW-0732">Signal</keyword>
<reference evidence="3 4" key="1">
    <citation type="submission" date="2020-08" db="EMBL/GenBank/DDBJ databases">
        <authorList>
            <person name="Criscuolo A."/>
        </authorList>
    </citation>
    <scope>NUCLEOTIDE SEQUENCE [LARGE SCALE GENOMIC DNA]</scope>
    <source>
        <strain evidence="3">CIP111764</strain>
    </source>
</reference>